<organism evidence="2 3">
    <name type="scientific">Rotaria socialis</name>
    <dbReference type="NCBI Taxonomy" id="392032"/>
    <lineage>
        <taxon>Eukaryota</taxon>
        <taxon>Metazoa</taxon>
        <taxon>Spiralia</taxon>
        <taxon>Gnathifera</taxon>
        <taxon>Rotifera</taxon>
        <taxon>Eurotatoria</taxon>
        <taxon>Bdelloidea</taxon>
        <taxon>Philodinida</taxon>
        <taxon>Philodinidae</taxon>
        <taxon>Rotaria</taxon>
    </lineage>
</organism>
<feature type="region of interest" description="Disordered" evidence="1">
    <location>
        <begin position="1"/>
        <end position="37"/>
    </location>
</feature>
<sequence length="37" mass="3899">MATTAVTSKTKATDKNTGSASATNDTPITEEELKKKE</sequence>
<proteinExistence type="predicted"/>
<comment type="caution">
    <text evidence="2">The sequence shown here is derived from an EMBL/GenBank/DDBJ whole genome shotgun (WGS) entry which is preliminary data.</text>
</comment>
<gene>
    <name evidence="2" type="ORF">QYT958_LOCUS36511</name>
</gene>
<feature type="non-terminal residue" evidence="2">
    <location>
        <position position="37"/>
    </location>
</feature>
<evidence type="ECO:0000256" key="1">
    <source>
        <dbReference type="SAM" id="MobiDB-lite"/>
    </source>
</evidence>
<reference evidence="2" key="1">
    <citation type="submission" date="2021-02" db="EMBL/GenBank/DDBJ databases">
        <authorList>
            <person name="Nowell W R."/>
        </authorList>
    </citation>
    <scope>NUCLEOTIDE SEQUENCE</scope>
</reference>
<dbReference type="AlphaFoldDB" id="A0A821ZJE0"/>
<dbReference type="Proteomes" id="UP000663848">
    <property type="component" value="Unassembled WGS sequence"/>
</dbReference>
<dbReference type="EMBL" id="CAJOBR010029164">
    <property type="protein sequence ID" value="CAF4984689.1"/>
    <property type="molecule type" value="Genomic_DNA"/>
</dbReference>
<evidence type="ECO:0000313" key="2">
    <source>
        <dbReference type="EMBL" id="CAF4984689.1"/>
    </source>
</evidence>
<feature type="compositionally biased region" description="Polar residues" evidence="1">
    <location>
        <begin position="16"/>
        <end position="27"/>
    </location>
</feature>
<feature type="compositionally biased region" description="Low complexity" evidence="1">
    <location>
        <begin position="1"/>
        <end position="10"/>
    </location>
</feature>
<name>A0A821ZJE0_9BILA</name>
<evidence type="ECO:0000313" key="3">
    <source>
        <dbReference type="Proteomes" id="UP000663848"/>
    </source>
</evidence>
<accession>A0A821ZJE0</accession>
<protein>
    <submittedName>
        <fullName evidence="2">Uncharacterized protein</fullName>
    </submittedName>
</protein>